<dbReference type="EMBL" id="FNQF01000008">
    <property type="protein sequence ID" value="SEA62595.1"/>
    <property type="molecule type" value="Genomic_DNA"/>
</dbReference>
<name>A0A1H4CQB0_9FLAO</name>
<accession>A0A1H4CQB0</accession>
<keyword evidence="1" id="KW-0732">Signal</keyword>
<keyword evidence="3" id="KW-1185">Reference proteome</keyword>
<organism evidence="2 3">
    <name type="scientific">Psychroflexus halocasei</name>
    <dbReference type="NCBI Taxonomy" id="908615"/>
    <lineage>
        <taxon>Bacteria</taxon>
        <taxon>Pseudomonadati</taxon>
        <taxon>Bacteroidota</taxon>
        <taxon>Flavobacteriia</taxon>
        <taxon>Flavobacteriales</taxon>
        <taxon>Flavobacteriaceae</taxon>
        <taxon>Psychroflexus</taxon>
    </lineage>
</organism>
<proteinExistence type="predicted"/>
<protein>
    <recommendedName>
        <fullName evidence="4">Beta-lactamase-inhibitor-like, PepSY-like</fullName>
    </recommendedName>
</protein>
<feature type="chain" id="PRO_5011462157" description="Beta-lactamase-inhibitor-like, PepSY-like" evidence="1">
    <location>
        <begin position="21"/>
        <end position="101"/>
    </location>
</feature>
<evidence type="ECO:0008006" key="4">
    <source>
        <dbReference type="Google" id="ProtNLM"/>
    </source>
</evidence>
<dbReference type="RefSeq" id="WP_093244637.1">
    <property type="nucleotide sequence ID" value="NZ_FNQF01000008.1"/>
</dbReference>
<dbReference type="AlphaFoldDB" id="A0A1H4CQB0"/>
<dbReference type="Proteomes" id="UP000198820">
    <property type="component" value="Unassembled WGS sequence"/>
</dbReference>
<dbReference type="STRING" id="908615.SAMN05421540_108109"/>
<sequence length="101" mass="11395">MKKLVLTAFFAAITIGISHANTATEVPTNSYENFIQNQRVIELNEVPQIVQDAFKADGYTEESIVEIHEITTGEAQIEYKFILEVEDQQAEVTYNAKGEKQ</sequence>
<gene>
    <name evidence="2" type="ORF">SAMN05421540_108109</name>
</gene>
<reference evidence="2 3" key="1">
    <citation type="submission" date="2016-10" db="EMBL/GenBank/DDBJ databases">
        <authorList>
            <person name="de Groot N.N."/>
        </authorList>
    </citation>
    <scope>NUCLEOTIDE SEQUENCE [LARGE SCALE GENOMIC DNA]</scope>
    <source>
        <strain evidence="2 3">DSM 23581</strain>
    </source>
</reference>
<dbReference type="Gene3D" id="3.10.450.360">
    <property type="match status" value="1"/>
</dbReference>
<feature type="signal peptide" evidence="1">
    <location>
        <begin position="1"/>
        <end position="20"/>
    </location>
</feature>
<evidence type="ECO:0000313" key="3">
    <source>
        <dbReference type="Proteomes" id="UP000198820"/>
    </source>
</evidence>
<evidence type="ECO:0000313" key="2">
    <source>
        <dbReference type="EMBL" id="SEA62595.1"/>
    </source>
</evidence>
<evidence type="ECO:0000256" key="1">
    <source>
        <dbReference type="SAM" id="SignalP"/>
    </source>
</evidence>